<accession>A0A3E3E6F9</accession>
<dbReference type="SUPFAM" id="SSF55785">
    <property type="entry name" value="PYP-like sensor domain (PAS domain)"/>
    <property type="match status" value="1"/>
</dbReference>
<evidence type="ECO:0000313" key="1">
    <source>
        <dbReference type="EMBL" id="MDB7983060.1"/>
    </source>
</evidence>
<reference evidence="2 3" key="1">
    <citation type="submission" date="2018-08" db="EMBL/GenBank/DDBJ databases">
        <title>A genome reference for cultivated species of the human gut microbiota.</title>
        <authorList>
            <person name="Zou Y."/>
            <person name="Xue W."/>
            <person name="Luo G."/>
        </authorList>
    </citation>
    <scope>NUCLEOTIDE SEQUENCE [LARGE SCALE GENOMIC DNA]</scope>
    <source>
        <strain evidence="2 3">TF08-11</strain>
    </source>
</reference>
<evidence type="ECO:0008006" key="4">
    <source>
        <dbReference type="Google" id="ProtNLM"/>
    </source>
</evidence>
<name>A0A3E3E6F9_9FIRM</name>
<dbReference type="EMBL" id="JAQLXO010000021">
    <property type="protein sequence ID" value="MDB7983060.1"/>
    <property type="molecule type" value="Genomic_DNA"/>
</dbReference>
<organism evidence="2 3">
    <name type="scientific">Faecalicoccus pleomorphus</name>
    <dbReference type="NCBI Taxonomy" id="1323"/>
    <lineage>
        <taxon>Bacteria</taxon>
        <taxon>Bacillati</taxon>
        <taxon>Bacillota</taxon>
        <taxon>Erysipelotrichia</taxon>
        <taxon>Erysipelotrichales</taxon>
        <taxon>Erysipelotrichaceae</taxon>
        <taxon>Faecalicoccus</taxon>
    </lineage>
</organism>
<dbReference type="EMBL" id="QUSK01000005">
    <property type="protein sequence ID" value="RGD77482.1"/>
    <property type="molecule type" value="Genomic_DNA"/>
</dbReference>
<evidence type="ECO:0000313" key="2">
    <source>
        <dbReference type="EMBL" id="RGD77482.1"/>
    </source>
</evidence>
<protein>
    <recommendedName>
        <fullName evidence="4">HTH LytTR-type domain-containing protein</fullName>
    </recommendedName>
</protein>
<evidence type="ECO:0000313" key="3">
    <source>
        <dbReference type="Proteomes" id="UP000260721"/>
    </source>
</evidence>
<dbReference type="Proteomes" id="UP001212981">
    <property type="component" value="Unassembled WGS sequence"/>
</dbReference>
<proteinExistence type="predicted"/>
<dbReference type="Gene3D" id="3.30.450.20">
    <property type="entry name" value="PAS domain"/>
    <property type="match status" value="1"/>
</dbReference>
<gene>
    <name evidence="2" type="ORF">DXC78_02985</name>
    <name evidence="1" type="ORF">PND82_09560</name>
</gene>
<reference evidence="1" key="2">
    <citation type="submission" date="2023-01" db="EMBL/GenBank/DDBJ databases">
        <title>Human gut microbiome strain richness.</title>
        <authorList>
            <person name="Chen-Liaw A."/>
        </authorList>
    </citation>
    <scope>NUCLEOTIDE SEQUENCE</scope>
    <source>
        <strain evidence="1">D8_m1001271B151109d0_201107</strain>
    </source>
</reference>
<dbReference type="AlphaFoldDB" id="A0A3E3E6F9"/>
<dbReference type="Proteomes" id="UP000260721">
    <property type="component" value="Unassembled WGS sequence"/>
</dbReference>
<dbReference type="InterPro" id="IPR035965">
    <property type="entry name" value="PAS-like_dom_sf"/>
</dbReference>
<sequence>MEQKISHFFAKNGINEDNIKYIIRESTKTQLFLFDGTMISTYLPAKTIVEALSPSHFLNVNKGIFLNKRYIINIDKDAYTSIDNRRFSSRCRMTEDQKQFNYQWKSKINTVGYSNELLSNTAIFEHCPFGFCIIEIVFNEHGSGVDFLFEYCNKKMESIEELSIDEMVNHSFFDLFPNDGLKWVACYADSAINGTQKVIHEYSPSLDKYLSVYCFQVKERFCGCIVFDSEEMVKDILSSVNPVPPTKFNFLSSFTHPKKS</sequence>
<dbReference type="RefSeq" id="WP_117445660.1">
    <property type="nucleotide sequence ID" value="NZ_CALCIP010000008.1"/>
</dbReference>
<comment type="caution">
    <text evidence="2">The sequence shown here is derived from an EMBL/GenBank/DDBJ whole genome shotgun (WGS) entry which is preliminary data.</text>
</comment>